<dbReference type="Gramene" id="Solyc02g036240.1.1">
    <property type="protein sequence ID" value="Solyc02g036240.1.1.1"/>
    <property type="gene ID" value="Solyc02g036240.1"/>
</dbReference>
<evidence type="ECO:0000313" key="5">
    <source>
        <dbReference type="Proteomes" id="UP000004994"/>
    </source>
</evidence>
<dbReference type="PANTHER" id="PTHR33227">
    <property type="entry name" value="STIGMA-SPECIFIC STIG1-LIKE PROTEIN 3"/>
    <property type="match status" value="1"/>
</dbReference>
<dbReference type="AlphaFoldDB" id="A0A3Q7EY04"/>
<dbReference type="OMA" id="DEPLFVH"/>
<dbReference type="PANTHER" id="PTHR33227:SF42">
    <property type="entry name" value="STIGMA-SPECIFIC STIG1-LIKE PROTEIN 1"/>
    <property type="match status" value="1"/>
</dbReference>
<keyword evidence="2 3" id="KW-0732">Signal</keyword>
<dbReference type="PaxDb" id="4081-Solyc02g036240.1.1"/>
<evidence type="ECO:0008006" key="6">
    <source>
        <dbReference type="Google" id="ProtNLM"/>
    </source>
</evidence>
<reference evidence="4" key="1">
    <citation type="journal article" date="2012" name="Nature">
        <title>The tomato genome sequence provides insights into fleshy fruit evolution.</title>
        <authorList>
            <consortium name="Tomato Genome Consortium"/>
        </authorList>
    </citation>
    <scope>NUCLEOTIDE SEQUENCE [LARGE SCALE GENOMIC DNA]</scope>
    <source>
        <strain evidence="4">cv. Heinz 1706</strain>
    </source>
</reference>
<feature type="chain" id="PRO_5018754662" description="Stigma-specific STIG1-like protein 1" evidence="3">
    <location>
        <begin position="20"/>
        <end position="137"/>
    </location>
</feature>
<name>A0A3Q7EY04_SOLLC</name>
<sequence length="137" mass="15263">MNSFKFLFVMLLSISIAIALFPSLSSQELHLEALDASYSRGKTSFLSPKQRYVATCDKYPRVCAAKGSRGPDCCKKQCVNVLNDRSNCGKCGNKCKYSERCCQGWCVNIYVNKKHCGKCNNECKRGSSCSYGMCNYA</sequence>
<evidence type="ECO:0000256" key="3">
    <source>
        <dbReference type="SAM" id="SignalP"/>
    </source>
</evidence>
<keyword evidence="5" id="KW-1185">Reference proteome</keyword>
<proteinExistence type="inferred from homology"/>
<dbReference type="Pfam" id="PF04885">
    <property type="entry name" value="Stig1"/>
    <property type="match status" value="1"/>
</dbReference>
<protein>
    <recommendedName>
        <fullName evidence="6">Stigma-specific STIG1-like protein 1</fullName>
    </recommendedName>
</protein>
<evidence type="ECO:0000256" key="2">
    <source>
        <dbReference type="ARBA" id="ARBA00022729"/>
    </source>
</evidence>
<accession>A0A3Q7EY04</accession>
<dbReference type="InterPro" id="IPR006969">
    <property type="entry name" value="Stig-like"/>
</dbReference>
<reference evidence="4" key="2">
    <citation type="submission" date="2019-01" db="UniProtKB">
        <authorList>
            <consortium name="EnsemblPlants"/>
        </authorList>
    </citation>
    <scope>IDENTIFICATION</scope>
    <source>
        <strain evidence="4">cv. Heinz 1706</strain>
    </source>
</reference>
<feature type="signal peptide" evidence="3">
    <location>
        <begin position="1"/>
        <end position="19"/>
    </location>
</feature>
<evidence type="ECO:0000256" key="1">
    <source>
        <dbReference type="ARBA" id="ARBA00006010"/>
    </source>
</evidence>
<dbReference type="EnsemblPlants" id="Solyc02g036240.1.1">
    <property type="protein sequence ID" value="Solyc02g036240.1.1.1"/>
    <property type="gene ID" value="Solyc02g036240.1"/>
</dbReference>
<dbReference type="STRING" id="4081.A0A3Q7EY04"/>
<comment type="similarity">
    <text evidence="1">Belongs to the STIG1 family.</text>
</comment>
<organism evidence="4">
    <name type="scientific">Solanum lycopersicum</name>
    <name type="common">Tomato</name>
    <name type="synonym">Lycopersicon esculentum</name>
    <dbReference type="NCBI Taxonomy" id="4081"/>
    <lineage>
        <taxon>Eukaryota</taxon>
        <taxon>Viridiplantae</taxon>
        <taxon>Streptophyta</taxon>
        <taxon>Embryophyta</taxon>
        <taxon>Tracheophyta</taxon>
        <taxon>Spermatophyta</taxon>
        <taxon>Magnoliopsida</taxon>
        <taxon>eudicotyledons</taxon>
        <taxon>Gunneridae</taxon>
        <taxon>Pentapetalae</taxon>
        <taxon>asterids</taxon>
        <taxon>lamiids</taxon>
        <taxon>Solanales</taxon>
        <taxon>Solanaceae</taxon>
        <taxon>Solanoideae</taxon>
        <taxon>Solaneae</taxon>
        <taxon>Solanum</taxon>
        <taxon>Solanum subgen. Lycopersicon</taxon>
    </lineage>
</organism>
<evidence type="ECO:0000313" key="4">
    <source>
        <dbReference type="EnsemblPlants" id="Solyc02g036240.1.1.1"/>
    </source>
</evidence>
<dbReference type="Proteomes" id="UP000004994">
    <property type="component" value="Chromosome 2"/>
</dbReference>
<dbReference type="InParanoid" id="A0A3Q7EY04"/>